<accession>A0A2N1IU01</accession>
<name>A0A2N1IU01_9PSED</name>
<proteinExistence type="predicted"/>
<dbReference type="EMBL" id="PJCG01000011">
    <property type="protein sequence ID" value="PKI24205.1"/>
    <property type="molecule type" value="Genomic_DNA"/>
</dbReference>
<evidence type="ECO:0000313" key="2">
    <source>
        <dbReference type="Proteomes" id="UP000233399"/>
    </source>
</evidence>
<dbReference type="Proteomes" id="UP000233399">
    <property type="component" value="Unassembled WGS sequence"/>
</dbReference>
<protein>
    <submittedName>
        <fullName evidence="1">Uncharacterized protein</fullName>
    </submittedName>
</protein>
<organism evidence="1 2">
    <name type="scientific">Pseudomonas monteilii</name>
    <dbReference type="NCBI Taxonomy" id="76759"/>
    <lineage>
        <taxon>Bacteria</taxon>
        <taxon>Pseudomonadati</taxon>
        <taxon>Pseudomonadota</taxon>
        <taxon>Gammaproteobacteria</taxon>
        <taxon>Pseudomonadales</taxon>
        <taxon>Pseudomonadaceae</taxon>
        <taxon>Pseudomonas</taxon>
    </lineage>
</organism>
<sequence length="73" mass="8161">MSLSWFDDWRFDMRGSTAFRGIACGEVRHGKKPIIRSAVPAAQQLPPVLVNWLPCFLRVILVPISNLSRGLPA</sequence>
<evidence type="ECO:0000313" key="1">
    <source>
        <dbReference type="EMBL" id="PKI24205.1"/>
    </source>
</evidence>
<reference evidence="1 2" key="1">
    <citation type="submission" date="2017-12" db="EMBL/GenBank/DDBJ databases">
        <title>Isolation and characterization of an aerobic denitrifying Pseudomonas monteilii CY06 from aquaculture ponds.</title>
        <authorList>
            <person name="Ma Q."/>
            <person name="Cai Y."/>
            <person name="He Z."/>
        </authorList>
    </citation>
    <scope>NUCLEOTIDE SEQUENCE [LARGE SCALE GENOMIC DNA]</scope>
    <source>
        <strain evidence="1 2">CY06</strain>
    </source>
</reference>
<comment type="caution">
    <text evidence="1">The sequence shown here is derived from an EMBL/GenBank/DDBJ whole genome shotgun (WGS) entry which is preliminary data.</text>
</comment>
<gene>
    <name evidence="1" type="ORF">CXB65_08125</name>
</gene>
<dbReference type="AlphaFoldDB" id="A0A2N1IU01"/>